<reference evidence="2 3" key="1">
    <citation type="submission" date="2019-07" db="EMBL/GenBank/DDBJ databases">
        <title>De Novo Assembly of kiwifruit Actinidia rufa.</title>
        <authorList>
            <person name="Sugita-Konishi S."/>
            <person name="Sato K."/>
            <person name="Mori E."/>
            <person name="Abe Y."/>
            <person name="Kisaki G."/>
            <person name="Hamano K."/>
            <person name="Suezawa K."/>
            <person name="Otani M."/>
            <person name="Fukuda T."/>
            <person name="Manabe T."/>
            <person name="Gomi K."/>
            <person name="Tabuchi M."/>
            <person name="Akimitsu K."/>
            <person name="Kataoka I."/>
        </authorList>
    </citation>
    <scope>NUCLEOTIDE SEQUENCE [LARGE SCALE GENOMIC DNA]</scope>
    <source>
        <strain evidence="3">cv. Fuchu</strain>
    </source>
</reference>
<dbReference type="AlphaFoldDB" id="A0A7J0G5J7"/>
<dbReference type="EMBL" id="BJWL01000018">
    <property type="protein sequence ID" value="GFZ06063.1"/>
    <property type="molecule type" value="Genomic_DNA"/>
</dbReference>
<accession>A0A7J0G5J7</accession>
<feature type="compositionally biased region" description="Basic and acidic residues" evidence="1">
    <location>
        <begin position="32"/>
        <end position="42"/>
    </location>
</feature>
<name>A0A7J0G5J7_9ERIC</name>
<feature type="compositionally biased region" description="Polar residues" evidence="1">
    <location>
        <begin position="81"/>
        <end position="90"/>
    </location>
</feature>
<evidence type="ECO:0000313" key="3">
    <source>
        <dbReference type="Proteomes" id="UP000585474"/>
    </source>
</evidence>
<evidence type="ECO:0000256" key="1">
    <source>
        <dbReference type="SAM" id="MobiDB-lite"/>
    </source>
</evidence>
<feature type="region of interest" description="Disordered" evidence="1">
    <location>
        <begin position="26"/>
        <end position="93"/>
    </location>
</feature>
<comment type="caution">
    <text evidence="2">The sequence shown here is derived from an EMBL/GenBank/DDBJ whole genome shotgun (WGS) entry which is preliminary data.</text>
</comment>
<dbReference type="OrthoDB" id="1914234at2759"/>
<protein>
    <submittedName>
        <fullName evidence="2">Uncharacterized protein</fullName>
    </submittedName>
</protein>
<sequence>MGTRVPVQPYNLRSANSYIGGSLHDLNTVDGRPGEIDGHVDRDTEDGLDNDEESSAVDCIHEPYRSSLPLHGVGEEEDCSTLENNGSSRSPYDILTTDDVSPIENTRARFLDIVVDHFVNSHVIEVPDTEADYTAQSTQDKLSKRKLREMHYEGDSRFVLPLMYVANMYETLVNEVNIRLSSLNGFRGKTIGVALEAAGGLYRKLAKKFPRKGTCIFKRRELATSLETRTRFPELVIQEEKRVRFVVVNGLAIVEKPTNMRIDDAEWFKRLTGRNEVGVSATDYKFYSPRHKYRRVTSNSVPGIPGLPAFPGTDNSSSMATGQGYHSVNEQMVYCPHFIDTGRANSCISICLNDQGL</sequence>
<gene>
    <name evidence="2" type="ORF">Acr_18g0002330</name>
</gene>
<feature type="compositionally biased region" description="Acidic residues" evidence="1">
    <location>
        <begin position="43"/>
        <end position="55"/>
    </location>
</feature>
<organism evidence="2 3">
    <name type="scientific">Actinidia rufa</name>
    <dbReference type="NCBI Taxonomy" id="165716"/>
    <lineage>
        <taxon>Eukaryota</taxon>
        <taxon>Viridiplantae</taxon>
        <taxon>Streptophyta</taxon>
        <taxon>Embryophyta</taxon>
        <taxon>Tracheophyta</taxon>
        <taxon>Spermatophyta</taxon>
        <taxon>Magnoliopsida</taxon>
        <taxon>eudicotyledons</taxon>
        <taxon>Gunneridae</taxon>
        <taxon>Pentapetalae</taxon>
        <taxon>asterids</taxon>
        <taxon>Ericales</taxon>
        <taxon>Actinidiaceae</taxon>
        <taxon>Actinidia</taxon>
    </lineage>
</organism>
<dbReference type="Proteomes" id="UP000585474">
    <property type="component" value="Unassembled WGS sequence"/>
</dbReference>
<keyword evidence="3" id="KW-1185">Reference proteome</keyword>
<evidence type="ECO:0000313" key="2">
    <source>
        <dbReference type="EMBL" id="GFZ06063.1"/>
    </source>
</evidence>
<proteinExistence type="predicted"/>